<dbReference type="AlphaFoldDB" id="A0A174F3Y4"/>
<sequence length="118" mass="14003">MLYDKDYVALAYMTGILPIKKYGSHSALNMFAEYSMTNPREMTEFFGFTEKEVYELCKQYKRNFEETKVWYDGYRLTRTKERLLQIYSMYNPKSVVDAMISTMDWTEVMESVSASAVR</sequence>
<proteinExistence type="predicted"/>
<name>A0A174F3Y4_9FIRM</name>
<reference evidence="1 2" key="1">
    <citation type="submission" date="2015-09" db="EMBL/GenBank/DDBJ databases">
        <authorList>
            <consortium name="Pathogen Informatics"/>
        </authorList>
    </citation>
    <scope>NUCLEOTIDE SEQUENCE [LARGE SCALE GENOMIC DNA]</scope>
    <source>
        <strain evidence="1 2">2789STDY5834835</strain>
    </source>
</reference>
<dbReference type="PANTHER" id="PTHR34825:SF1">
    <property type="entry name" value="AAA-ATPASE-LIKE DOMAIN-CONTAINING PROTEIN"/>
    <property type="match status" value="1"/>
</dbReference>
<evidence type="ECO:0000313" key="1">
    <source>
        <dbReference type="EMBL" id="CUO44953.1"/>
    </source>
</evidence>
<organism evidence="1 2">
    <name type="scientific">Anaerobutyricum hallii</name>
    <dbReference type="NCBI Taxonomy" id="39488"/>
    <lineage>
        <taxon>Bacteria</taxon>
        <taxon>Bacillati</taxon>
        <taxon>Bacillota</taxon>
        <taxon>Clostridia</taxon>
        <taxon>Lachnospirales</taxon>
        <taxon>Lachnospiraceae</taxon>
        <taxon>Anaerobutyricum</taxon>
    </lineage>
</organism>
<dbReference type="RefSeq" id="WP_005343657.1">
    <property type="nucleotide sequence ID" value="NZ_BLYK01000005.1"/>
</dbReference>
<dbReference type="Proteomes" id="UP000095679">
    <property type="component" value="Unassembled WGS sequence"/>
</dbReference>
<dbReference type="EMBL" id="CYZL01000014">
    <property type="protein sequence ID" value="CUO44953.1"/>
    <property type="molecule type" value="Genomic_DNA"/>
</dbReference>
<evidence type="ECO:0000313" key="2">
    <source>
        <dbReference type="Proteomes" id="UP000095679"/>
    </source>
</evidence>
<accession>A0A174F3Y4</accession>
<dbReference type="GeneID" id="97122968"/>
<gene>
    <name evidence="1" type="ORF">ERS852450_01827</name>
</gene>
<protein>
    <submittedName>
        <fullName evidence="1">Predicted AAA-ATPase</fullName>
    </submittedName>
</protein>
<dbReference type="PANTHER" id="PTHR34825">
    <property type="entry name" value="CONSERVED PROTEIN, WITH A WEAK D-GALACTARATE DEHYDRATASE/ALTRONATE HYDROLASE DOMAIN"/>
    <property type="match status" value="1"/>
</dbReference>